<reference evidence="1" key="1">
    <citation type="thesis" date="2020" institute="ProQuest LLC" country="789 East Eisenhower Parkway, Ann Arbor, MI, USA">
        <title>Comparative Genomics and Chromosome Evolution.</title>
        <authorList>
            <person name="Mudd A.B."/>
        </authorList>
    </citation>
    <scope>NUCLEOTIDE SEQUENCE</scope>
    <source>
        <strain evidence="1">HN-11 Male</strain>
        <tissue evidence="1">Kidney and liver</tissue>
    </source>
</reference>
<name>A0A8J6BJE6_ELECQ</name>
<keyword evidence="2" id="KW-1185">Reference proteome</keyword>
<evidence type="ECO:0000313" key="2">
    <source>
        <dbReference type="Proteomes" id="UP000770717"/>
    </source>
</evidence>
<accession>A0A8J6BJE6</accession>
<proteinExistence type="predicted"/>
<dbReference type="EMBL" id="WNTK01005590">
    <property type="protein sequence ID" value="KAG9463893.1"/>
    <property type="molecule type" value="Genomic_DNA"/>
</dbReference>
<protein>
    <submittedName>
        <fullName evidence="1">Uncharacterized protein</fullName>
    </submittedName>
</protein>
<sequence>MKSTKCFFITGFLSRVRFREENLVVACCLLLGSVTLGERKGKGATQLLESSWVNSLSMTLRNSMSSLAGANLLLSLVVLNTVDPRLSSQRKVFVLSCWSWCHLLLVSFSFTR</sequence>
<organism evidence="1 2">
    <name type="scientific">Eleutherodactylus coqui</name>
    <name type="common">Puerto Rican coqui</name>
    <dbReference type="NCBI Taxonomy" id="57060"/>
    <lineage>
        <taxon>Eukaryota</taxon>
        <taxon>Metazoa</taxon>
        <taxon>Chordata</taxon>
        <taxon>Craniata</taxon>
        <taxon>Vertebrata</taxon>
        <taxon>Euteleostomi</taxon>
        <taxon>Amphibia</taxon>
        <taxon>Batrachia</taxon>
        <taxon>Anura</taxon>
        <taxon>Neobatrachia</taxon>
        <taxon>Hyloidea</taxon>
        <taxon>Eleutherodactylidae</taxon>
        <taxon>Eleutherodactylinae</taxon>
        <taxon>Eleutherodactylus</taxon>
        <taxon>Eleutherodactylus</taxon>
    </lineage>
</organism>
<dbReference type="AlphaFoldDB" id="A0A8J6BJE6"/>
<evidence type="ECO:0000313" key="1">
    <source>
        <dbReference type="EMBL" id="KAG9463893.1"/>
    </source>
</evidence>
<gene>
    <name evidence="1" type="ORF">GDO78_020841</name>
</gene>
<comment type="caution">
    <text evidence="1">The sequence shown here is derived from an EMBL/GenBank/DDBJ whole genome shotgun (WGS) entry which is preliminary data.</text>
</comment>
<dbReference type="Proteomes" id="UP000770717">
    <property type="component" value="Unassembled WGS sequence"/>
</dbReference>